<feature type="binding site" evidence="17">
    <location>
        <position position="438"/>
    </location>
    <ligand>
        <name>AMP</name>
        <dbReference type="ChEBI" id="CHEBI:456215"/>
    </ligand>
</feature>
<feature type="binding site" evidence="17">
    <location>
        <position position="321"/>
    </location>
    <ligand>
        <name>(6S)-NADPHX</name>
        <dbReference type="ChEBI" id="CHEBI:64076"/>
    </ligand>
</feature>
<comment type="catalytic activity">
    <reaction evidence="1 18 19">
        <text>(6R)-NADHX = (6S)-NADHX</text>
        <dbReference type="Rhea" id="RHEA:32215"/>
        <dbReference type="ChEBI" id="CHEBI:64074"/>
        <dbReference type="ChEBI" id="CHEBI:64075"/>
        <dbReference type="EC" id="5.1.99.6"/>
    </reaction>
</comment>
<evidence type="ECO:0000256" key="14">
    <source>
        <dbReference type="ARBA" id="ARBA00025153"/>
    </source>
</evidence>
<comment type="subunit">
    <text evidence="17">Homotetramer.</text>
</comment>
<dbReference type="InterPro" id="IPR000631">
    <property type="entry name" value="CARKD"/>
</dbReference>
<evidence type="ECO:0000256" key="17">
    <source>
        <dbReference type="HAMAP-Rule" id="MF_01965"/>
    </source>
</evidence>
<dbReference type="PROSITE" id="PS51385">
    <property type="entry name" value="YJEF_N"/>
    <property type="match status" value="1"/>
</dbReference>
<feature type="domain" description="YjeF N-terminal" evidence="21">
    <location>
        <begin position="9"/>
        <end position="213"/>
    </location>
</feature>
<feature type="binding site" evidence="18">
    <location>
        <begin position="60"/>
        <end position="64"/>
    </location>
    <ligand>
        <name>(6S)-NADPHX</name>
        <dbReference type="ChEBI" id="CHEBI:64076"/>
    </ligand>
</feature>
<evidence type="ECO:0000256" key="7">
    <source>
        <dbReference type="ARBA" id="ARBA00022840"/>
    </source>
</evidence>
<dbReference type="RefSeq" id="WP_182498978.1">
    <property type="nucleotide sequence ID" value="NZ_BMKM01000002.1"/>
</dbReference>
<comment type="catalytic activity">
    <reaction evidence="2 18 19">
        <text>(6R)-NADPHX = (6S)-NADPHX</text>
        <dbReference type="Rhea" id="RHEA:32227"/>
        <dbReference type="ChEBI" id="CHEBI:64076"/>
        <dbReference type="ChEBI" id="CHEBI:64077"/>
        <dbReference type="EC" id="5.1.99.6"/>
    </reaction>
</comment>
<feature type="binding site" evidence="18">
    <location>
        <position position="122"/>
    </location>
    <ligand>
        <name>K(+)</name>
        <dbReference type="ChEBI" id="CHEBI:29103"/>
    </ligand>
</feature>
<dbReference type="InterPro" id="IPR004443">
    <property type="entry name" value="YjeF_N_dom"/>
</dbReference>
<proteinExistence type="inferred from homology"/>
<dbReference type="Proteomes" id="UP000614460">
    <property type="component" value="Unassembled WGS sequence"/>
</dbReference>
<dbReference type="CDD" id="cd01171">
    <property type="entry name" value="YXKO-related"/>
    <property type="match status" value="1"/>
</dbReference>
<keyword evidence="7 17" id="KW-0067">ATP-binding</keyword>
<accession>A0A8H9G1L1</accession>
<dbReference type="SUPFAM" id="SSF64153">
    <property type="entry name" value="YjeF N-terminal domain-like"/>
    <property type="match status" value="1"/>
</dbReference>
<evidence type="ECO:0000259" key="20">
    <source>
        <dbReference type="PROSITE" id="PS51383"/>
    </source>
</evidence>
<dbReference type="Pfam" id="PF03853">
    <property type="entry name" value="YjeF_N"/>
    <property type="match status" value="1"/>
</dbReference>
<evidence type="ECO:0000256" key="2">
    <source>
        <dbReference type="ARBA" id="ARBA00000909"/>
    </source>
</evidence>
<keyword evidence="23" id="KW-1185">Reference proteome</keyword>
<dbReference type="InterPro" id="IPR017953">
    <property type="entry name" value="Carbohydrate_kinase_pred_CS"/>
</dbReference>
<dbReference type="EC" id="4.2.1.136" evidence="19"/>
<evidence type="ECO:0000256" key="6">
    <source>
        <dbReference type="ARBA" id="ARBA00022741"/>
    </source>
</evidence>
<dbReference type="GO" id="GO:0005524">
    <property type="term" value="F:ATP binding"/>
    <property type="evidence" value="ECO:0007669"/>
    <property type="project" value="UniProtKB-UniRule"/>
</dbReference>
<evidence type="ECO:0000256" key="9">
    <source>
        <dbReference type="ARBA" id="ARBA00022958"/>
    </source>
</evidence>
<evidence type="ECO:0000256" key="3">
    <source>
        <dbReference type="ARBA" id="ARBA00006001"/>
    </source>
</evidence>
<feature type="binding site" evidence="18">
    <location>
        <position position="61"/>
    </location>
    <ligand>
        <name>K(+)</name>
        <dbReference type="ChEBI" id="CHEBI:29103"/>
    </ligand>
</feature>
<name>A0A8H9G1L1_9SPHI</name>
<dbReference type="SUPFAM" id="SSF53613">
    <property type="entry name" value="Ribokinase-like"/>
    <property type="match status" value="1"/>
</dbReference>
<feature type="binding site" evidence="17">
    <location>
        <begin position="409"/>
        <end position="413"/>
    </location>
    <ligand>
        <name>AMP</name>
        <dbReference type="ChEBI" id="CHEBI:456215"/>
    </ligand>
</feature>
<evidence type="ECO:0000256" key="8">
    <source>
        <dbReference type="ARBA" id="ARBA00022857"/>
    </source>
</evidence>
<evidence type="ECO:0000256" key="10">
    <source>
        <dbReference type="ARBA" id="ARBA00023027"/>
    </source>
</evidence>
<evidence type="ECO:0000256" key="13">
    <source>
        <dbReference type="ARBA" id="ARBA00023268"/>
    </source>
</evidence>
<organism evidence="22 23">
    <name type="scientific">Sphingobacterium cellulitidis</name>
    <dbReference type="NCBI Taxonomy" id="1768011"/>
    <lineage>
        <taxon>Bacteria</taxon>
        <taxon>Pseudomonadati</taxon>
        <taxon>Bacteroidota</taxon>
        <taxon>Sphingobacteriia</taxon>
        <taxon>Sphingobacteriales</taxon>
        <taxon>Sphingobacteriaceae</taxon>
        <taxon>Sphingobacterium</taxon>
    </lineage>
</organism>
<feature type="binding site" evidence="17">
    <location>
        <position position="439"/>
    </location>
    <ligand>
        <name>(6S)-NADPHX</name>
        <dbReference type="ChEBI" id="CHEBI:64076"/>
    </ligand>
</feature>
<dbReference type="NCBIfam" id="TIGR00197">
    <property type="entry name" value="yjeF_nterm"/>
    <property type="match status" value="1"/>
</dbReference>
<dbReference type="EC" id="5.1.99.6" evidence="19"/>
<dbReference type="InterPro" id="IPR030677">
    <property type="entry name" value="Nnr"/>
</dbReference>
<comment type="catalytic activity">
    <reaction evidence="16 17 19">
        <text>(6S)-NADPHX + ADP = AMP + phosphate + NADPH + H(+)</text>
        <dbReference type="Rhea" id="RHEA:32235"/>
        <dbReference type="ChEBI" id="CHEBI:15378"/>
        <dbReference type="ChEBI" id="CHEBI:43474"/>
        <dbReference type="ChEBI" id="CHEBI:57783"/>
        <dbReference type="ChEBI" id="CHEBI:64076"/>
        <dbReference type="ChEBI" id="CHEBI:456215"/>
        <dbReference type="ChEBI" id="CHEBI:456216"/>
        <dbReference type="EC" id="4.2.1.136"/>
    </reaction>
</comment>
<keyword evidence="10 17" id="KW-0520">NAD</keyword>
<keyword evidence="5 18" id="KW-0479">Metal-binding</keyword>
<reference evidence="22" key="2">
    <citation type="submission" date="2020-09" db="EMBL/GenBank/DDBJ databases">
        <authorList>
            <person name="Sun Q."/>
            <person name="Zhou Y."/>
        </authorList>
    </citation>
    <scope>NUCLEOTIDE SEQUENCE</scope>
    <source>
        <strain evidence="22">CGMCC 1.15966</strain>
    </source>
</reference>
<comment type="function">
    <text evidence="17">Catalyzes the dehydration of the S-form of NAD(P)HX at the expense of ADP, which is converted to AMP. Together with NAD(P)HX epimerase, which catalyzes the epimerization of the S- and R-forms, the enzyme allows the repair of both epimers of NAD(P)HX, a damaged form of NAD(P)H that is a result of enzymatic or heat-dependent hydration.</text>
</comment>
<comment type="cofactor">
    <cofactor evidence="17">
        <name>Mg(2+)</name>
        <dbReference type="ChEBI" id="CHEBI:18420"/>
    </cofactor>
</comment>
<keyword evidence="13" id="KW-0511">Multifunctional enzyme</keyword>
<evidence type="ECO:0000259" key="21">
    <source>
        <dbReference type="PROSITE" id="PS51385"/>
    </source>
</evidence>
<evidence type="ECO:0000256" key="16">
    <source>
        <dbReference type="ARBA" id="ARBA00049209"/>
    </source>
</evidence>
<evidence type="ECO:0000256" key="4">
    <source>
        <dbReference type="ARBA" id="ARBA00009524"/>
    </source>
</evidence>
<evidence type="ECO:0000256" key="5">
    <source>
        <dbReference type="ARBA" id="ARBA00022723"/>
    </source>
</evidence>
<comment type="cofactor">
    <cofactor evidence="18 19">
        <name>K(+)</name>
        <dbReference type="ChEBI" id="CHEBI:29103"/>
    </cofactor>
    <text evidence="18 19">Binds 1 potassium ion per subunit.</text>
</comment>
<keyword evidence="12 17" id="KW-0456">Lyase</keyword>
<feature type="binding site" evidence="18">
    <location>
        <begin position="126"/>
        <end position="132"/>
    </location>
    <ligand>
        <name>(6S)-NADPHX</name>
        <dbReference type="ChEBI" id="CHEBI:64076"/>
    </ligand>
</feature>
<evidence type="ECO:0000313" key="22">
    <source>
        <dbReference type="EMBL" id="GGE16675.1"/>
    </source>
</evidence>
<evidence type="ECO:0000256" key="11">
    <source>
        <dbReference type="ARBA" id="ARBA00023235"/>
    </source>
</evidence>
<feature type="binding site" evidence="18">
    <location>
        <position position="158"/>
    </location>
    <ligand>
        <name>K(+)</name>
        <dbReference type="ChEBI" id="CHEBI:29103"/>
    </ligand>
</feature>
<comment type="caution">
    <text evidence="22">The sequence shown here is derived from an EMBL/GenBank/DDBJ whole genome shotgun (WGS) entry which is preliminary data.</text>
</comment>
<evidence type="ECO:0000256" key="15">
    <source>
        <dbReference type="ARBA" id="ARBA00048238"/>
    </source>
</evidence>
<evidence type="ECO:0000256" key="19">
    <source>
        <dbReference type="PIRNR" id="PIRNR017184"/>
    </source>
</evidence>
<comment type="caution">
    <text evidence="17">Lacks conserved residue(s) required for the propagation of feature annotation.</text>
</comment>
<evidence type="ECO:0000256" key="18">
    <source>
        <dbReference type="HAMAP-Rule" id="MF_01966"/>
    </source>
</evidence>
<feature type="binding site" evidence="18">
    <location>
        <position position="155"/>
    </location>
    <ligand>
        <name>(6S)-NADPHX</name>
        <dbReference type="ChEBI" id="CHEBI:64076"/>
    </ligand>
</feature>
<evidence type="ECO:0000256" key="12">
    <source>
        <dbReference type="ARBA" id="ARBA00023239"/>
    </source>
</evidence>
<comment type="similarity">
    <text evidence="3 19">In the N-terminal section; belongs to the NnrE/AIBP family.</text>
</comment>
<sequence>MKILNTQQLKEVDQETIQNEGISSWELMERASHMATSAILDDYSEEIKYSSIVVICGKGNNGGDGLCIARILRESGYPVTICLIKSEDYSGDNLINQKMLDDIQYFDLNEELDLPTEGFLIDCLFGYGLSSPLGEDWMEIIDQINAFPGRILSIDMPSGLMVDGIGENMNPIVCAEKVYTFQVPKLALLLPDNSDFVGEFELVNIGLDSFSINKQETSMRYVDSDMLDVLYRSRTKYDHKGTFGHVAIIGGSLGKIGSVLLASKSALKSGCGLVTAYIPRCGYQILQIGFPEAMVQLDSSEDLLVDFNVQGSFSAIGIGIGMGRNEETIRGFGIWLQSLAEDVKLVLDADALNILSEQEHLLRYIPKNSILTPHPKELRRLIGDWSNDLDKLEKARAFSKEYQIILIIKGANTSIINPSGEIYFNSTGNPGMATGGSGDVLTGIISSLLAQGYSAFDAAVLGVYIHGSAGDYAKDWVGETSLVATDIIEHLGSAFMEF</sequence>
<protein>
    <recommendedName>
        <fullName evidence="19">Bifunctional NAD(P)H-hydrate repair enzyme</fullName>
    </recommendedName>
    <alternativeName>
        <fullName evidence="19">Nicotinamide nucleotide repair protein</fullName>
    </alternativeName>
    <domain>
        <recommendedName>
            <fullName evidence="19">ADP-dependent (S)-NAD(P)H-hydrate dehydratase</fullName>
            <ecNumber evidence="19">4.2.1.136</ecNumber>
        </recommendedName>
        <alternativeName>
            <fullName evidence="19">ADP-dependent NAD(P)HX dehydratase</fullName>
        </alternativeName>
    </domain>
    <domain>
        <recommendedName>
            <fullName evidence="19">NAD(P)H-hydrate epimerase</fullName>
            <ecNumber evidence="19">5.1.99.6</ecNumber>
        </recommendedName>
    </domain>
</protein>
<dbReference type="GO" id="GO:0052855">
    <property type="term" value="F:ADP-dependent NAD(P)H-hydrate dehydratase activity"/>
    <property type="evidence" value="ECO:0007669"/>
    <property type="project" value="UniProtKB-UniRule"/>
</dbReference>
<dbReference type="PANTHER" id="PTHR12592:SF0">
    <property type="entry name" value="ATP-DEPENDENT (S)-NAD(P)H-HYDRATE DEHYDRATASE"/>
    <property type="match status" value="1"/>
</dbReference>
<comment type="similarity">
    <text evidence="17">Belongs to the NnrD/CARKD family.</text>
</comment>
<gene>
    <name evidence="18" type="primary">nnrE</name>
    <name evidence="17" type="synonym">nnrD</name>
    <name evidence="22" type="ORF">GCM10011516_13010</name>
</gene>
<comment type="catalytic activity">
    <reaction evidence="15 17 19">
        <text>(6S)-NADHX + ADP = AMP + phosphate + NADH + H(+)</text>
        <dbReference type="Rhea" id="RHEA:32223"/>
        <dbReference type="ChEBI" id="CHEBI:15378"/>
        <dbReference type="ChEBI" id="CHEBI:43474"/>
        <dbReference type="ChEBI" id="CHEBI:57945"/>
        <dbReference type="ChEBI" id="CHEBI:64074"/>
        <dbReference type="ChEBI" id="CHEBI:456215"/>
        <dbReference type="ChEBI" id="CHEBI:456216"/>
        <dbReference type="EC" id="4.2.1.136"/>
    </reaction>
</comment>
<dbReference type="GO" id="GO:0110051">
    <property type="term" value="P:metabolite repair"/>
    <property type="evidence" value="ECO:0007669"/>
    <property type="project" value="TreeGrafter"/>
</dbReference>
<dbReference type="HAMAP" id="MF_01965">
    <property type="entry name" value="NADHX_dehydratase"/>
    <property type="match status" value="1"/>
</dbReference>
<comment type="function">
    <text evidence="14 19">Bifunctional enzyme that catalyzes the epimerization of the S- and R-forms of NAD(P)HX and the dehydration of the S-form of NAD(P)HX at the expense of ADP, which is converted to AMP. This allows the repair of both epimers of NAD(P)HX, a damaged form of NAD(P)H that is a result of enzymatic or heat-dependent hydration.</text>
</comment>
<evidence type="ECO:0000313" key="23">
    <source>
        <dbReference type="Proteomes" id="UP000614460"/>
    </source>
</evidence>
<feature type="domain" description="YjeF C-terminal" evidence="20">
    <location>
        <begin position="223"/>
        <end position="498"/>
    </location>
</feature>
<dbReference type="AlphaFoldDB" id="A0A8H9G1L1"/>
<comment type="similarity">
    <text evidence="18">Belongs to the NnrE/AIBP family.</text>
</comment>
<keyword evidence="9 18" id="KW-0630">Potassium</keyword>
<dbReference type="PROSITE" id="PS01050">
    <property type="entry name" value="YJEF_C_2"/>
    <property type="match status" value="1"/>
</dbReference>
<comment type="similarity">
    <text evidence="4 19">In the C-terminal section; belongs to the NnrD/CARKD family.</text>
</comment>
<feature type="binding site" evidence="17">
    <location>
        <position position="374"/>
    </location>
    <ligand>
        <name>(6S)-NADPHX</name>
        <dbReference type="ChEBI" id="CHEBI:64076"/>
    </ligand>
</feature>
<dbReference type="GO" id="GO:0046872">
    <property type="term" value="F:metal ion binding"/>
    <property type="evidence" value="ECO:0007669"/>
    <property type="project" value="UniProtKB-UniRule"/>
</dbReference>
<dbReference type="GO" id="GO:0052856">
    <property type="term" value="F:NAD(P)HX epimerase activity"/>
    <property type="evidence" value="ECO:0007669"/>
    <property type="project" value="UniProtKB-UniRule"/>
</dbReference>
<dbReference type="InterPro" id="IPR036652">
    <property type="entry name" value="YjeF_N_dom_sf"/>
</dbReference>
<dbReference type="Gene3D" id="3.40.1190.20">
    <property type="match status" value="1"/>
</dbReference>
<dbReference type="Pfam" id="PF01256">
    <property type="entry name" value="Carb_kinase"/>
    <property type="match status" value="1"/>
</dbReference>
<dbReference type="PANTHER" id="PTHR12592">
    <property type="entry name" value="ATP-DEPENDENT (S)-NAD(P)H-HYDRATE DEHYDRATASE FAMILY MEMBER"/>
    <property type="match status" value="1"/>
</dbReference>
<dbReference type="PROSITE" id="PS51383">
    <property type="entry name" value="YJEF_C_3"/>
    <property type="match status" value="1"/>
</dbReference>
<dbReference type="GO" id="GO:0046496">
    <property type="term" value="P:nicotinamide nucleotide metabolic process"/>
    <property type="evidence" value="ECO:0007669"/>
    <property type="project" value="UniProtKB-UniRule"/>
</dbReference>
<reference evidence="22" key="1">
    <citation type="journal article" date="2014" name="Int. J. Syst. Evol. Microbiol.">
        <title>Complete genome sequence of Corynebacterium casei LMG S-19264T (=DSM 44701T), isolated from a smear-ripened cheese.</title>
        <authorList>
            <consortium name="US DOE Joint Genome Institute (JGI-PGF)"/>
            <person name="Walter F."/>
            <person name="Albersmeier A."/>
            <person name="Kalinowski J."/>
            <person name="Ruckert C."/>
        </authorList>
    </citation>
    <scope>NUCLEOTIDE SEQUENCE</scope>
    <source>
        <strain evidence="22">CGMCC 1.15966</strain>
    </source>
</reference>
<dbReference type="InterPro" id="IPR029056">
    <property type="entry name" value="Ribokinase-like"/>
</dbReference>
<dbReference type="Gene3D" id="3.40.50.10260">
    <property type="entry name" value="YjeF N-terminal domain"/>
    <property type="match status" value="1"/>
</dbReference>
<keyword evidence="6 17" id="KW-0547">Nucleotide-binding</keyword>
<comment type="function">
    <text evidence="18">Catalyzes the epimerization of the S- and R-forms of NAD(P)HX, a damaged form of NAD(P)H that is a result of enzymatic or heat-dependent hydration. This is a prerequisite for the S-specific NAD(P)H-hydrate dehydratase to allow the repair of both epimers of NAD(P)HX.</text>
</comment>
<evidence type="ECO:0000256" key="1">
    <source>
        <dbReference type="ARBA" id="ARBA00000013"/>
    </source>
</evidence>
<dbReference type="EMBL" id="BMKM01000002">
    <property type="protein sequence ID" value="GGE16675.1"/>
    <property type="molecule type" value="Genomic_DNA"/>
</dbReference>
<dbReference type="NCBIfam" id="TIGR00196">
    <property type="entry name" value="yjeF_cterm"/>
    <property type="match status" value="1"/>
</dbReference>
<keyword evidence="11 18" id="KW-0413">Isomerase</keyword>
<keyword evidence="8 17" id="KW-0521">NADP</keyword>
<dbReference type="PIRSF" id="PIRSF017184">
    <property type="entry name" value="Nnr"/>
    <property type="match status" value="1"/>
</dbReference>
<dbReference type="HAMAP" id="MF_01966">
    <property type="entry name" value="NADHX_epimerase"/>
    <property type="match status" value="1"/>
</dbReference>